<dbReference type="InterPro" id="IPR012338">
    <property type="entry name" value="Beta-lactam/transpept-like"/>
</dbReference>
<gene>
    <name evidence="1" type="ORF">S01H4_32084</name>
</gene>
<evidence type="ECO:0008006" key="2">
    <source>
        <dbReference type="Google" id="ProtNLM"/>
    </source>
</evidence>
<dbReference type="AlphaFoldDB" id="X1CMG0"/>
<comment type="caution">
    <text evidence="1">The sequence shown here is derived from an EMBL/GenBank/DDBJ whole genome shotgun (WGS) entry which is preliminary data.</text>
</comment>
<name>X1CMG0_9ZZZZ</name>
<accession>X1CMG0</accession>
<dbReference type="SUPFAM" id="SSF56601">
    <property type="entry name" value="beta-lactamase/transpeptidase-like"/>
    <property type="match status" value="1"/>
</dbReference>
<dbReference type="EMBL" id="BART01016724">
    <property type="protein sequence ID" value="GAG85406.1"/>
    <property type="molecule type" value="Genomic_DNA"/>
</dbReference>
<evidence type="ECO:0000313" key="1">
    <source>
        <dbReference type="EMBL" id="GAG85406.1"/>
    </source>
</evidence>
<organism evidence="1">
    <name type="scientific">marine sediment metagenome</name>
    <dbReference type="NCBI Taxonomy" id="412755"/>
    <lineage>
        <taxon>unclassified sequences</taxon>
        <taxon>metagenomes</taxon>
        <taxon>ecological metagenomes</taxon>
    </lineage>
</organism>
<feature type="non-terminal residue" evidence="1">
    <location>
        <position position="224"/>
    </location>
</feature>
<dbReference type="Gene3D" id="3.40.710.10">
    <property type="entry name" value="DD-peptidase/beta-lactamase superfamily"/>
    <property type="match status" value="1"/>
</dbReference>
<proteinExistence type="predicted"/>
<sequence length="224" mass="25986">MPDIDKLEYVGNMIIKESGQSIVPEYWVKESTRQWMYAYGMYGPTYYGYQWWIKEVDGCFSYRAWGRRGQFVVVIPELDMVIVVTSATALPHPPTSIHYSPLFDLVASSVKRERPPKKPLKAVELPDDVKAFITGFNQAIFDLDRMKIANFISDLFLYDGVTKQRYINYLWGTISYVREAKIVLTKFEPEGGIAKIESIAKDKYFKTPYLTGNMIIKESGQWKW</sequence>
<reference evidence="1" key="1">
    <citation type="journal article" date="2014" name="Front. Microbiol.">
        <title>High frequency of phylogenetically diverse reductive dehalogenase-homologous genes in deep subseafloor sedimentary metagenomes.</title>
        <authorList>
            <person name="Kawai M."/>
            <person name="Futagami T."/>
            <person name="Toyoda A."/>
            <person name="Takaki Y."/>
            <person name="Nishi S."/>
            <person name="Hori S."/>
            <person name="Arai W."/>
            <person name="Tsubouchi T."/>
            <person name="Morono Y."/>
            <person name="Uchiyama I."/>
            <person name="Ito T."/>
            <person name="Fujiyama A."/>
            <person name="Inagaki F."/>
            <person name="Takami H."/>
        </authorList>
    </citation>
    <scope>NUCLEOTIDE SEQUENCE</scope>
    <source>
        <strain evidence="1">Expedition CK06-06</strain>
    </source>
</reference>
<protein>
    <recommendedName>
        <fullName evidence="2">Beta-lactamase-related domain-containing protein</fullName>
    </recommendedName>
</protein>